<evidence type="ECO:0000313" key="3">
    <source>
        <dbReference type="Proteomes" id="UP001275084"/>
    </source>
</evidence>
<dbReference type="SUPFAM" id="SSF52540">
    <property type="entry name" value="P-loop containing nucleoside triphosphate hydrolases"/>
    <property type="match status" value="1"/>
</dbReference>
<name>A0AAJ0H7P3_9PEZI</name>
<dbReference type="EMBL" id="JAUIQD010000008">
    <property type="protein sequence ID" value="KAK3342179.1"/>
    <property type="molecule type" value="Genomic_DNA"/>
</dbReference>
<gene>
    <name evidence="2" type="ORF">B0T25DRAFT_617967</name>
</gene>
<reference evidence="2" key="2">
    <citation type="submission" date="2023-06" db="EMBL/GenBank/DDBJ databases">
        <authorList>
            <consortium name="Lawrence Berkeley National Laboratory"/>
            <person name="Haridas S."/>
            <person name="Hensen N."/>
            <person name="Bonometti L."/>
            <person name="Westerberg I."/>
            <person name="Brannstrom I.O."/>
            <person name="Guillou S."/>
            <person name="Cros-Aarteil S."/>
            <person name="Calhoun S."/>
            <person name="Kuo A."/>
            <person name="Mondo S."/>
            <person name="Pangilinan J."/>
            <person name="Riley R."/>
            <person name="Labutti K."/>
            <person name="Andreopoulos B."/>
            <person name="Lipzen A."/>
            <person name="Chen C."/>
            <person name="Yanf M."/>
            <person name="Daum C."/>
            <person name="Ng V."/>
            <person name="Clum A."/>
            <person name="Steindorff A."/>
            <person name="Ohm R."/>
            <person name="Martin F."/>
            <person name="Silar P."/>
            <person name="Natvig D."/>
            <person name="Lalanne C."/>
            <person name="Gautier V."/>
            <person name="Ament-Velasquez S.L."/>
            <person name="Kruys A."/>
            <person name="Hutchinson M.I."/>
            <person name="Powell A.J."/>
            <person name="Barry K."/>
            <person name="Miller A.N."/>
            <person name="Grigoriev I.V."/>
            <person name="Debuchy R."/>
            <person name="Gladieux P."/>
            <person name="Thoren M.H."/>
            <person name="Johannesson H."/>
        </authorList>
    </citation>
    <scope>NUCLEOTIDE SEQUENCE</scope>
    <source>
        <strain evidence="2">CBS 955.72</strain>
    </source>
</reference>
<feature type="coiled-coil region" evidence="1">
    <location>
        <begin position="184"/>
        <end position="302"/>
    </location>
</feature>
<evidence type="ECO:0000256" key="1">
    <source>
        <dbReference type="SAM" id="Coils"/>
    </source>
</evidence>
<reference evidence="2" key="1">
    <citation type="journal article" date="2023" name="Mol. Phylogenet. Evol.">
        <title>Genome-scale phylogeny and comparative genomics of the fungal order Sordariales.</title>
        <authorList>
            <person name="Hensen N."/>
            <person name="Bonometti L."/>
            <person name="Westerberg I."/>
            <person name="Brannstrom I.O."/>
            <person name="Guillou S."/>
            <person name="Cros-Aarteil S."/>
            <person name="Calhoun S."/>
            <person name="Haridas S."/>
            <person name="Kuo A."/>
            <person name="Mondo S."/>
            <person name="Pangilinan J."/>
            <person name="Riley R."/>
            <person name="LaButti K."/>
            <person name="Andreopoulos B."/>
            <person name="Lipzen A."/>
            <person name="Chen C."/>
            <person name="Yan M."/>
            <person name="Daum C."/>
            <person name="Ng V."/>
            <person name="Clum A."/>
            <person name="Steindorff A."/>
            <person name="Ohm R.A."/>
            <person name="Martin F."/>
            <person name="Silar P."/>
            <person name="Natvig D.O."/>
            <person name="Lalanne C."/>
            <person name="Gautier V."/>
            <person name="Ament-Velasquez S.L."/>
            <person name="Kruys A."/>
            <person name="Hutchinson M.I."/>
            <person name="Powell A.J."/>
            <person name="Barry K."/>
            <person name="Miller A.N."/>
            <person name="Grigoriev I.V."/>
            <person name="Debuchy R."/>
            <person name="Gladieux P."/>
            <person name="Hiltunen Thoren M."/>
            <person name="Johannesson H."/>
        </authorList>
    </citation>
    <scope>NUCLEOTIDE SEQUENCE</scope>
    <source>
        <strain evidence="2">CBS 955.72</strain>
    </source>
</reference>
<keyword evidence="1" id="KW-0175">Coiled coil</keyword>
<evidence type="ECO:0008006" key="4">
    <source>
        <dbReference type="Google" id="ProtNLM"/>
    </source>
</evidence>
<protein>
    <recommendedName>
        <fullName evidence="4">G domain-containing protein</fullName>
    </recommendedName>
</protein>
<dbReference type="AlphaFoldDB" id="A0AAJ0H7P3"/>
<sequence>MQTYLGTTDVEQISFMYNRNLRVHLIDTPGFDDTNRSDVEVLQDIAHWLSASFQDGIRLSGIVYMHRISDLRMAGSARRNLVMFKKLCGEKAYQSVVLATSMWSKVSDNEGRERERQLVETDAFWGLMCKRGSRVLRYLNTRESALDLVGYILSLHTKVTLEIQDEIVNKGHEIDETSAAHELNAEILRERAKHVAELAAAREDMKQAMFDRDHELQQIYRDEIDDLQDKILKATTEQQKLTQTLEEVNRRKEEEFSAFRNQISREQEQERERYARERQEYLEEMERKQDGFQRTLDEQRRQHEVRICEMNEEHRRAMADLADRMGRRPPTQIHVNLKAMTGVQMVHQVDVSYSAAMPSI</sequence>
<proteinExistence type="predicted"/>
<evidence type="ECO:0000313" key="2">
    <source>
        <dbReference type="EMBL" id="KAK3342179.1"/>
    </source>
</evidence>
<accession>A0AAJ0H7P3</accession>
<organism evidence="2 3">
    <name type="scientific">Lasiosphaeria hispida</name>
    <dbReference type="NCBI Taxonomy" id="260671"/>
    <lineage>
        <taxon>Eukaryota</taxon>
        <taxon>Fungi</taxon>
        <taxon>Dikarya</taxon>
        <taxon>Ascomycota</taxon>
        <taxon>Pezizomycotina</taxon>
        <taxon>Sordariomycetes</taxon>
        <taxon>Sordariomycetidae</taxon>
        <taxon>Sordariales</taxon>
        <taxon>Lasiosphaeriaceae</taxon>
        <taxon>Lasiosphaeria</taxon>
    </lineage>
</organism>
<dbReference type="InterPro" id="IPR027417">
    <property type="entry name" value="P-loop_NTPase"/>
</dbReference>
<dbReference type="Proteomes" id="UP001275084">
    <property type="component" value="Unassembled WGS sequence"/>
</dbReference>
<keyword evidence="3" id="KW-1185">Reference proteome</keyword>
<comment type="caution">
    <text evidence="2">The sequence shown here is derived from an EMBL/GenBank/DDBJ whole genome shotgun (WGS) entry which is preliminary data.</text>
</comment>
<dbReference type="Gene3D" id="3.40.50.300">
    <property type="entry name" value="P-loop containing nucleotide triphosphate hydrolases"/>
    <property type="match status" value="1"/>
</dbReference>